<organism evidence="2">
    <name type="scientific">Vitis vinifera</name>
    <name type="common">Grape</name>
    <dbReference type="NCBI Taxonomy" id="29760"/>
    <lineage>
        <taxon>Eukaryota</taxon>
        <taxon>Viridiplantae</taxon>
        <taxon>Streptophyta</taxon>
        <taxon>Embryophyta</taxon>
        <taxon>Tracheophyta</taxon>
        <taxon>Spermatophyta</taxon>
        <taxon>Magnoliopsida</taxon>
        <taxon>eudicotyledons</taxon>
        <taxon>Gunneridae</taxon>
        <taxon>Pentapetalae</taxon>
        <taxon>rosids</taxon>
        <taxon>Vitales</taxon>
        <taxon>Vitaceae</taxon>
        <taxon>Viteae</taxon>
        <taxon>Vitis</taxon>
    </lineage>
</organism>
<gene>
    <name evidence="2" type="ORF">VITISV_015157</name>
</gene>
<evidence type="ECO:0000259" key="1">
    <source>
        <dbReference type="Pfam" id="PF07727"/>
    </source>
</evidence>
<dbReference type="Pfam" id="PF07727">
    <property type="entry name" value="RVT_2"/>
    <property type="match status" value="1"/>
</dbReference>
<name>A5BVB6_VITVI</name>
<evidence type="ECO:0000313" key="2">
    <source>
        <dbReference type="EMBL" id="CAN61820.1"/>
    </source>
</evidence>
<dbReference type="PANTHER" id="PTHR11439">
    <property type="entry name" value="GAG-POL-RELATED RETROTRANSPOSON"/>
    <property type="match status" value="1"/>
</dbReference>
<dbReference type="Gene3D" id="3.30.420.10">
    <property type="entry name" value="Ribonuclease H-like superfamily/Ribonuclease H"/>
    <property type="match status" value="1"/>
</dbReference>
<feature type="domain" description="Reverse transcriptase Ty1/copia-type" evidence="1">
    <location>
        <begin position="407"/>
        <end position="473"/>
    </location>
</feature>
<sequence length="673" mass="77005">MVIAWLINSMELTIRKPYLFLPTAKEAWDYQRDLAKMLIERPGKSPSVTVVRKLGTLVRLVGNCTGDLKIEERKQVVEIVEPSNNYLTTALVSVNPAANHPWIVDSGVLHIPNLSCNLLSIRKLIHEQNCQDLNSKKMIDSVRQRETLHFFQDGLNLKGQPPTACFNSISGPSRIYTHSEKKWFITFIDDHTCMSWEKSKSEQNFKVFYNMENEIMHQSSCNDTPQQNGVAERKNKHLIEVAGSLIFKTKVPKYLWGEVILIATYLINQMPSKVFQFQTPISINIPLKIFGCTAFVHIYNHNCGKLDPRKNPTLQQCLESNARSKLDSIIPTNVPIASRKSFMKCTKHPLSNFVFYEKLSPSLCAFTSQLFGMDIPKNTKNALNVLEWKEAVLEEMGALEKKIRLGKVVNLLEGKSTIGCKWIFTVKYNPDSLLERYKAPLVAKGFTQTYGIDYSETFAPMAKLNRVRVLLSIKKFISTLLLAFLEDSIQRNASCEIHCMNSNNRLEHVVSNQRLGNIEIQPDIKSWYVKPIYLSHTRLDITFIVRLVSQFMHSPYEEHLEVVYRILRYLKSTLGKGLLFNKNEQMGVEIFTDADWTGSITVRRSKAGYCIFATKHVETDRHFTKEKLEVGAICLPFVPTTQQIADILTKGLLRPNFKFFVCKLGMKDIYAPT</sequence>
<dbReference type="InterPro" id="IPR012337">
    <property type="entry name" value="RNaseH-like_sf"/>
</dbReference>
<dbReference type="SUPFAM" id="SSF53098">
    <property type="entry name" value="Ribonuclease H-like"/>
    <property type="match status" value="1"/>
</dbReference>
<dbReference type="GO" id="GO:0003676">
    <property type="term" value="F:nucleic acid binding"/>
    <property type="evidence" value="ECO:0007669"/>
    <property type="project" value="InterPro"/>
</dbReference>
<protein>
    <recommendedName>
        <fullName evidence="1">Reverse transcriptase Ty1/copia-type domain-containing protein</fullName>
    </recommendedName>
</protein>
<dbReference type="PANTHER" id="PTHR11439:SF440">
    <property type="entry name" value="INTEGRASE CATALYTIC DOMAIN-CONTAINING PROTEIN"/>
    <property type="match status" value="1"/>
</dbReference>
<dbReference type="EMBL" id="AM472451">
    <property type="protein sequence ID" value="CAN61820.1"/>
    <property type="molecule type" value="Genomic_DNA"/>
</dbReference>
<accession>A5BVB6</accession>
<dbReference type="InterPro" id="IPR036397">
    <property type="entry name" value="RNaseH_sf"/>
</dbReference>
<dbReference type="AlphaFoldDB" id="A5BVB6"/>
<proteinExistence type="predicted"/>
<reference evidence="2" key="1">
    <citation type="journal article" date="2007" name="PLoS ONE">
        <title>The first genome sequence of an elite grapevine cultivar (Pinot noir Vitis vinifera L.): coping with a highly heterozygous genome.</title>
        <authorList>
            <person name="Velasco R."/>
            <person name="Zharkikh A."/>
            <person name="Troggio M."/>
            <person name="Cartwright D.A."/>
            <person name="Cestaro A."/>
            <person name="Pruss D."/>
            <person name="Pindo M."/>
            <person name="FitzGerald L.M."/>
            <person name="Vezzulli S."/>
            <person name="Reid J."/>
            <person name="Malacarne G."/>
            <person name="Iliev D."/>
            <person name="Coppola G."/>
            <person name="Wardell B."/>
            <person name="Micheletti D."/>
            <person name="Macalma T."/>
            <person name="Facci M."/>
            <person name="Mitchell J.T."/>
            <person name="Perazzolli M."/>
            <person name="Eldredge G."/>
            <person name="Gatto P."/>
            <person name="Oyzerski R."/>
            <person name="Moretto M."/>
            <person name="Gutin N."/>
            <person name="Stefanini M."/>
            <person name="Chen Y."/>
            <person name="Segala C."/>
            <person name="Davenport C."/>
            <person name="Dematte L."/>
            <person name="Mraz A."/>
            <person name="Battilana J."/>
            <person name="Stormo K."/>
            <person name="Costa F."/>
            <person name="Tao Q."/>
            <person name="Si-Ammour A."/>
            <person name="Harkins T."/>
            <person name="Lackey A."/>
            <person name="Perbost C."/>
            <person name="Taillon B."/>
            <person name="Stella A."/>
            <person name="Solovyev V."/>
            <person name="Fawcett J.A."/>
            <person name="Sterck L."/>
            <person name="Vandepoele K."/>
            <person name="Grando S.M."/>
            <person name="Toppo S."/>
            <person name="Moser C."/>
            <person name="Lanchbury J."/>
            <person name="Bogden R."/>
            <person name="Skolnick M."/>
            <person name="Sgaramella V."/>
            <person name="Bhatnagar S.K."/>
            <person name="Fontana P."/>
            <person name="Gutin A."/>
            <person name="Van de Peer Y."/>
            <person name="Salamini F."/>
            <person name="Viola R."/>
        </authorList>
    </citation>
    <scope>NUCLEOTIDE SEQUENCE</scope>
</reference>
<dbReference type="InterPro" id="IPR013103">
    <property type="entry name" value="RVT_2"/>
</dbReference>